<reference evidence="1" key="2">
    <citation type="submission" date="2024-10" db="UniProtKB">
        <authorList>
            <consortium name="EnsemblProtists"/>
        </authorList>
    </citation>
    <scope>IDENTIFICATION</scope>
</reference>
<dbReference type="Proteomes" id="UP000013827">
    <property type="component" value="Unassembled WGS sequence"/>
</dbReference>
<sequence length="114" mass="12917">YRFHFDDYTVPDLCKIVNIKIKAKGYKMTADAEKNLNAIIDKNTTADLRSKYNGRLTDNLLQWAADCMNQRLDLTASGEQLITLTKDDLSEAIKKFQLARPPQKKDPALLGGEQ</sequence>
<name>A0A0D3I1A4_EMIH1</name>
<evidence type="ECO:0000313" key="1">
    <source>
        <dbReference type="EnsemblProtists" id="EOD05039"/>
    </source>
</evidence>
<dbReference type="RefSeq" id="XP_005757468.1">
    <property type="nucleotide sequence ID" value="XM_005757411.1"/>
</dbReference>
<protein>
    <recommendedName>
        <fullName evidence="3">AAA ATPase AAA+ lid domain-containing protein</fullName>
    </recommendedName>
</protein>
<dbReference type="GeneID" id="17251189"/>
<dbReference type="Gene3D" id="1.10.8.60">
    <property type="match status" value="1"/>
</dbReference>
<evidence type="ECO:0008006" key="3">
    <source>
        <dbReference type="Google" id="ProtNLM"/>
    </source>
</evidence>
<dbReference type="AlphaFoldDB" id="A0A0D3I1A4"/>
<keyword evidence="2" id="KW-1185">Reference proteome</keyword>
<evidence type="ECO:0000313" key="2">
    <source>
        <dbReference type="Proteomes" id="UP000013827"/>
    </source>
</evidence>
<accession>A0A0D3I1A4</accession>
<dbReference type="KEGG" id="ehx:EMIHUDRAFT_125317"/>
<organism evidence="1 2">
    <name type="scientific">Emiliania huxleyi (strain CCMP1516)</name>
    <dbReference type="NCBI Taxonomy" id="280463"/>
    <lineage>
        <taxon>Eukaryota</taxon>
        <taxon>Haptista</taxon>
        <taxon>Haptophyta</taxon>
        <taxon>Prymnesiophyceae</taxon>
        <taxon>Isochrysidales</taxon>
        <taxon>Noelaerhabdaceae</taxon>
        <taxon>Emiliania</taxon>
    </lineage>
</organism>
<dbReference type="HOGENOM" id="CLU_2127643_0_0_1"/>
<reference evidence="2" key="1">
    <citation type="journal article" date="2013" name="Nature">
        <title>Pan genome of the phytoplankton Emiliania underpins its global distribution.</title>
        <authorList>
            <person name="Read B.A."/>
            <person name="Kegel J."/>
            <person name="Klute M.J."/>
            <person name="Kuo A."/>
            <person name="Lefebvre S.C."/>
            <person name="Maumus F."/>
            <person name="Mayer C."/>
            <person name="Miller J."/>
            <person name="Monier A."/>
            <person name="Salamov A."/>
            <person name="Young J."/>
            <person name="Aguilar M."/>
            <person name="Claverie J.M."/>
            <person name="Frickenhaus S."/>
            <person name="Gonzalez K."/>
            <person name="Herman E.K."/>
            <person name="Lin Y.C."/>
            <person name="Napier J."/>
            <person name="Ogata H."/>
            <person name="Sarno A.F."/>
            <person name="Shmutz J."/>
            <person name="Schroeder D."/>
            <person name="de Vargas C."/>
            <person name="Verret F."/>
            <person name="von Dassow P."/>
            <person name="Valentin K."/>
            <person name="Van de Peer Y."/>
            <person name="Wheeler G."/>
            <person name="Dacks J.B."/>
            <person name="Delwiche C.F."/>
            <person name="Dyhrman S.T."/>
            <person name="Glockner G."/>
            <person name="John U."/>
            <person name="Richards T."/>
            <person name="Worden A.Z."/>
            <person name="Zhang X."/>
            <person name="Grigoriev I.V."/>
            <person name="Allen A.E."/>
            <person name="Bidle K."/>
            <person name="Borodovsky M."/>
            <person name="Bowler C."/>
            <person name="Brownlee C."/>
            <person name="Cock J.M."/>
            <person name="Elias M."/>
            <person name="Gladyshev V.N."/>
            <person name="Groth M."/>
            <person name="Guda C."/>
            <person name="Hadaegh A."/>
            <person name="Iglesias-Rodriguez M.D."/>
            <person name="Jenkins J."/>
            <person name="Jones B.M."/>
            <person name="Lawson T."/>
            <person name="Leese F."/>
            <person name="Lindquist E."/>
            <person name="Lobanov A."/>
            <person name="Lomsadze A."/>
            <person name="Malik S.B."/>
            <person name="Marsh M.E."/>
            <person name="Mackinder L."/>
            <person name="Mock T."/>
            <person name="Mueller-Roeber B."/>
            <person name="Pagarete A."/>
            <person name="Parker M."/>
            <person name="Probert I."/>
            <person name="Quesneville H."/>
            <person name="Raines C."/>
            <person name="Rensing S.A."/>
            <person name="Riano-Pachon D.M."/>
            <person name="Richier S."/>
            <person name="Rokitta S."/>
            <person name="Shiraiwa Y."/>
            <person name="Soanes D.M."/>
            <person name="van der Giezen M."/>
            <person name="Wahlund T.M."/>
            <person name="Williams B."/>
            <person name="Wilson W."/>
            <person name="Wolfe G."/>
            <person name="Wurch L.L."/>
        </authorList>
    </citation>
    <scope>NUCLEOTIDE SEQUENCE</scope>
</reference>
<proteinExistence type="predicted"/>
<dbReference type="EnsemblProtists" id="EOD05039">
    <property type="protein sequence ID" value="EOD05039"/>
    <property type="gene ID" value="EMIHUDRAFT_125317"/>
</dbReference>
<dbReference type="PaxDb" id="2903-EOD05039"/>